<evidence type="ECO:0000256" key="7">
    <source>
        <dbReference type="ARBA" id="ARBA00023204"/>
    </source>
</evidence>
<accession>A0A154MEB9</accession>
<evidence type="ECO:0000256" key="4">
    <source>
        <dbReference type="ARBA" id="ARBA00022603"/>
    </source>
</evidence>
<protein>
    <recommendedName>
        <fullName evidence="3">methylated-DNA--[protein]-cysteine S-methyltransferase</fullName>
        <ecNumber evidence="3">2.1.1.63</ecNumber>
    </recommendedName>
</protein>
<dbReference type="RefSeq" id="WP_061989113.1">
    <property type="nucleotide sequence ID" value="NZ_FOPQ01000021.1"/>
</dbReference>
<dbReference type="CDD" id="cd06445">
    <property type="entry name" value="ATase"/>
    <property type="match status" value="1"/>
</dbReference>
<dbReference type="GO" id="GO:0003908">
    <property type="term" value="F:methylated-DNA-[protein]-cysteine S-methyltransferase activity"/>
    <property type="evidence" value="ECO:0007669"/>
    <property type="project" value="UniProtKB-EC"/>
</dbReference>
<dbReference type="EMBL" id="LOBU02000033">
    <property type="protein sequence ID" value="OKA03392.1"/>
    <property type="molecule type" value="Genomic_DNA"/>
</dbReference>
<sequence>MTAPGYAVFGTAIGDCGIAWNERGVIAVQLPEGSEEKTRARLTARLPEAVRSVPPAEVQRAIDGVVSLMDGKRTDLTGVELDYEGVPDFHRRVYEFIRSIPAGKTLTYGDIANILGLPGGAQAVGQAMGRNPFPIIVPCHRVLAAGGKDGGFSARGGVATKRRMLVIEGALADEPTLF</sequence>
<dbReference type="Gene3D" id="3.30.160.70">
    <property type="entry name" value="Methylated DNA-protein cysteine methyltransferase domain"/>
    <property type="match status" value="1"/>
</dbReference>
<evidence type="ECO:0000256" key="3">
    <source>
        <dbReference type="ARBA" id="ARBA00011918"/>
    </source>
</evidence>
<comment type="similarity">
    <text evidence="2">Belongs to the MGMT family.</text>
</comment>
<proteinExistence type="inferred from homology"/>
<comment type="caution">
    <text evidence="10">The sequence shown here is derived from an EMBL/GenBank/DDBJ whole genome shotgun (WGS) entry which is preliminary data.</text>
</comment>
<reference evidence="10 12" key="1">
    <citation type="submission" date="2015-12" db="EMBL/GenBank/DDBJ databases">
        <title>Amycolatopsis regifaucium genome sequencing and assembly.</title>
        <authorList>
            <person name="Mayilraj S."/>
        </authorList>
    </citation>
    <scope>NUCLEOTIDE SEQUENCE [LARGE SCALE GENOMIC DNA]</scope>
    <source>
        <strain evidence="10 12">GY080</strain>
    </source>
</reference>
<dbReference type="Gene3D" id="1.10.10.10">
    <property type="entry name" value="Winged helix-like DNA-binding domain superfamily/Winged helix DNA-binding domain"/>
    <property type="match status" value="1"/>
</dbReference>
<gene>
    <name evidence="11" type="ORF">ATP06_0236335</name>
    <name evidence="10" type="ORF">AVL48_11365</name>
</gene>
<dbReference type="Pfam" id="PF01035">
    <property type="entry name" value="DNA_binding_1"/>
    <property type="match status" value="1"/>
</dbReference>
<dbReference type="GO" id="GO:0006281">
    <property type="term" value="P:DNA repair"/>
    <property type="evidence" value="ECO:0007669"/>
    <property type="project" value="UniProtKB-KW"/>
</dbReference>
<keyword evidence="5 10" id="KW-0808">Transferase</keyword>
<dbReference type="FunFam" id="1.10.10.10:FF:000214">
    <property type="entry name" value="Methylated-DNA--protein-cysteine methyltransferase"/>
    <property type="match status" value="1"/>
</dbReference>
<dbReference type="PANTHER" id="PTHR10815">
    <property type="entry name" value="METHYLATED-DNA--PROTEIN-CYSTEINE METHYLTRANSFERASE"/>
    <property type="match status" value="1"/>
</dbReference>
<dbReference type="InterPro" id="IPR036388">
    <property type="entry name" value="WH-like_DNA-bd_sf"/>
</dbReference>
<dbReference type="OrthoDB" id="9802228at2"/>
<feature type="domain" description="Methylated-DNA-[protein]-cysteine S-methyltransferase DNA binding" evidence="9">
    <location>
        <begin position="88"/>
        <end position="169"/>
    </location>
</feature>
<dbReference type="SUPFAM" id="SSF46767">
    <property type="entry name" value="Methylated DNA-protein cysteine methyltransferase, C-terminal domain"/>
    <property type="match status" value="1"/>
</dbReference>
<keyword evidence="13" id="KW-1185">Reference proteome</keyword>
<evidence type="ECO:0000313" key="11">
    <source>
        <dbReference type="EMBL" id="OKA03392.1"/>
    </source>
</evidence>
<dbReference type="Proteomes" id="UP000076321">
    <property type="component" value="Unassembled WGS sequence"/>
</dbReference>
<keyword evidence="4 10" id="KW-0489">Methyltransferase</keyword>
<dbReference type="EC" id="2.1.1.63" evidence="3"/>
<name>A0A154MEB9_9PSEU</name>
<evidence type="ECO:0000256" key="5">
    <source>
        <dbReference type="ARBA" id="ARBA00022679"/>
    </source>
</evidence>
<dbReference type="GO" id="GO:0032259">
    <property type="term" value="P:methylation"/>
    <property type="evidence" value="ECO:0007669"/>
    <property type="project" value="UniProtKB-KW"/>
</dbReference>
<comment type="catalytic activity">
    <reaction evidence="8">
        <text>a 6-O-methyl-2'-deoxyguanosine in DNA + L-cysteinyl-[protein] = S-methyl-L-cysteinyl-[protein] + a 2'-deoxyguanosine in DNA</text>
        <dbReference type="Rhea" id="RHEA:24000"/>
        <dbReference type="Rhea" id="RHEA-COMP:10131"/>
        <dbReference type="Rhea" id="RHEA-COMP:10132"/>
        <dbReference type="Rhea" id="RHEA-COMP:11367"/>
        <dbReference type="Rhea" id="RHEA-COMP:11368"/>
        <dbReference type="ChEBI" id="CHEBI:29950"/>
        <dbReference type="ChEBI" id="CHEBI:82612"/>
        <dbReference type="ChEBI" id="CHEBI:85445"/>
        <dbReference type="ChEBI" id="CHEBI:85448"/>
        <dbReference type="EC" id="2.1.1.63"/>
    </reaction>
</comment>
<evidence type="ECO:0000313" key="10">
    <source>
        <dbReference type="EMBL" id="KZB82487.1"/>
    </source>
</evidence>
<dbReference type="EMBL" id="LQCI01000034">
    <property type="protein sequence ID" value="KZB82487.1"/>
    <property type="molecule type" value="Genomic_DNA"/>
</dbReference>
<dbReference type="SUPFAM" id="SSF53155">
    <property type="entry name" value="Methylated DNA-protein cysteine methyltransferase domain"/>
    <property type="match status" value="1"/>
</dbReference>
<evidence type="ECO:0000256" key="2">
    <source>
        <dbReference type="ARBA" id="ARBA00008711"/>
    </source>
</evidence>
<dbReference type="Proteomes" id="UP000186883">
    <property type="component" value="Unassembled WGS sequence"/>
</dbReference>
<comment type="catalytic activity">
    <reaction evidence="1">
        <text>a 4-O-methyl-thymidine in DNA + L-cysteinyl-[protein] = a thymidine in DNA + S-methyl-L-cysteinyl-[protein]</text>
        <dbReference type="Rhea" id="RHEA:53428"/>
        <dbReference type="Rhea" id="RHEA-COMP:10131"/>
        <dbReference type="Rhea" id="RHEA-COMP:10132"/>
        <dbReference type="Rhea" id="RHEA-COMP:13555"/>
        <dbReference type="Rhea" id="RHEA-COMP:13556"/>
        <dbReference type="ChEBI" id="CHEBI:29950"/>
        <dbReference type="ChEBI" id="CHEBI:82612"/>
        <dbReference type="ChEBI" id="CHEBI:137386"/>
        <dbReference type="ChEBI" id="CHEBI:137387"/>
        <dbReference type="EC" id="2.1.1.63"/>
    </reaction>
</comment>
<evidence type="ECO:0000313" key="13">
    <source>
        <dbReference type="Proteomes" id="UP000186883"/>
    </source>
</evidence>
<evidence type="ECO:0000256" key="6">
    <source>
        <dbReference type="ARBA" id="ARBA00022763"/>
    </source>
</evidence>
<dbReference type="PROSITE" id="PS00374">
    <property type="entry name" value="MGMT"/>
    <property type="match status" value="1"/>
</dbReference>
<dbReference type="NCBIfam" id="TIGR00589">
    <property type="entry name" value="ogt"/>
    <property type="match status" value="1"/>
</dbReference>
<keyword evidence="7" id="KW-0234">DNA repair</keyword>
<reference evidence="11 13" key="2">
    <citation type="submission" date="2016-11" db="EMBL/GenBank/DDBJ databases">
        <title>Genome sequencing of Amycolatopsis regifaucium.</title>
        <authorList>
            <person name="Mayilraj S."/>
            <person name="Kaur N."/>
        </authorList>
    </citation>
    <scope>NUCLEOTIDE SEQUENCE [LARGE SCALE GENOMIC DNA]</scope>
    <source>
        <strain evidence="11 13">GY080</strain>
    </source>
</reference>
<dbReference type="InterPro" id="IPR036631">
    <property type="entry name" value="MGMT_N_sf"/>
</dbReference>
<evidence type="ECO:0000313" key="12">
    <source>
        <dbReference type="Proteomes" id="UP000076321"/>
    </source>
</evidence>
<dbReference type="InterPro" id="IPR036217">
    <property type="entry name" value="MethylDNA_cys_MeTrfase_DNAb"/>
</dbReference>
<organism evidence="10 12">
    <name type="scientific">Amycolatopsis regifaucium</name>
    <dbReference type="NCBI Taxonomy" id="546365"/>
    <lineage>
        <taxon>Bacteria</taxon>
        <taxon>Bacillati</taxon>
        <taxon>Actinomycetota</taxon>
        <taxon>Actinomycetes</taxon>
        <taxon>Pseudonocardiales</taxon>
        <taxon>Pseudonocardiaceae</taxon>
        <taxon>Amycolatopsis</taxon>
    </lineage>
</organism>
<dbReference type="PANTHER" id="PTHR10815:SF5">
    <property type="entry name" value="METHYLATED-DNA--PROTEIN-CYSTEINE METHYLTRANSFERASE"/>
    <property type="match status" value="1"/>
</dbReference>
<evidence type="ECO:0000256" key="1">
    <source>
        <dbReference type="ARBA" id="ARBA00001286"/>
    </source>
</evidence>
<dbReference type="AlphaFoldDB" id="A0A154MEB9"/>
<keyword evidence="6" id="KW-0227">DNA damage</keyword>
<evidence type="ECO:0000259" key="9">
    <source>
        <dbReference type="Pfam" id="PF01035"/>
    </source>
</evidence>
<dbReference type="InterPro" id="IPR001497">
    <property type="entry name" value="MethylDNA_cys_MeTrfase_AS"/>
</dbReference>
<evidence type="ECO:0000256" key="8">
    <source>
        <dbReference type="ARBA" id="ARBA00049348"/>
    </source>
</evidence>
<dbReference type="InterPro" id="IPR014048">
    <property type="entry name" value="MethylDNA_cys_MeTrfase_DNA-bd"/>
</dbReference>